<sequence length="233" mass="24222">MPLPVDPIAGKVILLTGANRGIGLATAKELKARGATVVAGVRQPSKMAPLEGVIVLPLDVANAESCRAFVDSVEKREGRIDGLINNAAILLNPKTPVLDMAESDLLSTLEVDLGGPIRMCQLVVPRMLAKGSGRIVNVSSGLGAISDMAGGYAAYRMAKLALNGFTKILAAELGPNSPVKVNSLCPGWVRTDMGGAEANRDPSEPAREIADLVAISADGPTGGFFRRGEPADW</sequence>
<name>A0A8I1GGC2_9HYPH</name>
<comment type="caution">
    <text evidence="5">The sequence shown here is derived from an EMBL/GenBank/DDBJ whole genome shotgun (WGS) entry which is preliminary data.</text>
</comment>
<dbReference type="RefSeq" id="WP_037238528.1">
    <property type="nucleotide sequence ID" value="NZ_JAEMUK010000014.1"/>
</dbReference>
<dbReference type="EMBL" id="JAEMUK010000014">
    <property type="protein sequence ID" value="MBJ7543366.1"/>
    <property type="molecule type" value="Genomic_DNA"/>
</dbReference>
<gene>
    <name evidence="5" type="ORF">JDN41_07330</name>
</gene>
<dbReference type="Pfam" id="PF00106">
    <property type="entry name" value="adh_short"/>
    <property type="match status" value="1"/>
</dbReference>
<dbReference type="GO" id="GO:0005737">
    <property type="term" value="C:cytoplasm"/>
    <property type="evidence" value="ECO:0007669"/>
    <property type="project" value="TreeGrafter"/>
</dbReference>
<organism evidence="5 6">
    <name type="scientific">Rhodomicrobium udaipurense</name>
    <dbReference type="NCBI Taxonomy" id="1202716"/>
    <lineage>
        <taxon>Bacteria</taxon>
        <taxon>Pseudomonadati</taxon>
        <taxon>Pseudomonadota</taxon>
        <taxon>Alphaproteobacteria</taxon>
        <taxon>Hyphomicrobiales</taxon>
        <taxon>Hyphomicrobiaceae</taxon>
        <taxon>Rhodomicrobium</taxon>
    </lineage>
</organism>
<accession>A0A8I1GGC2</accession>
<dbReference type="PRINTS" id="PR00080">
    <property type="entry name" value="SDRFAMILY"/>
</dbReference>
<keyword evidence="2" id="KW-0560">Oxidoreductase</keyword>
<feature type="domain" description="Ketoreductase" evidence="4">
    <location>
        <begin position="11"/>
        <end position="208"/>
    </location>
</feature>
<dbReference type="PANTHER" id="PTHR43544:SF7">
    <property type="entry name" value="NADB-LER2"/>
    <property type="match status" value="1"/>
</dbReference>
<evidence type="ECO:0000259" key="4">
    <source>
        <dbReference type="SMART" id="SM00822"/>
    </source>
</evidence>
<keyword evidence="1" id="KW-0521">NADP</keyword>
<protein>
    <submittedName>
        <fullName evidence="5">SDR family NAD(P)-dependent oxidoreductase</fullName>
    </submittedName>
</protein>
<reference evidence="5 6" key="1">
    <citation type="submission" date="2020-12" db="EMBL/GenBank/DDBJ databases">
        <title>Revised draft genomes of Rhodomicrobium vannielii ATCC 17100 and Rhodomicrobium udaipurense JA643.</title>
        <authorList>
            <person name="Conners E.M."/>
            <person name="Davenport E.J."/>
            <person name="Bose A."/>
        </authorList>
    </citation>
    <scope>NUCLEOTIDE SEQUENCE [LARGE SCALE GENOMIC DNA]</scope>
    <source>
        <strain evidence="5 6">JA643</strain>
    </source>
</reference>
<dbReference type="InterPro" id="IPR051468">
    <property type="entry name" value="Fungal_SecMetab_SDRs"/>
</dbReference>
<proteinExistence type="inferred from homology"/>
<dbReference type="InterPro" id="IPR057326">
    <property type="entry name" value="KR_dom"/>
</dbReference>
<keyword evidence="6" id="KW-1185">Reference proteome</keyword>
<evidence type="ECO:0000256" key="3">
    <source>
        <dbReference type="RuleBase" id="RU000363"/>
    </source>
</evidence>
<evidence type="ECO:0000256" key="1">
    <source>
        <dbReference type="ARBA" id="ARBA00022857"/>
    </source>
</evidence>
<dbReference type="AlphaFoldDB" id="A0A8I1GGC2"/>
<dbReference type="Gene3D" id="3.40.50.720">
    <property type="entry name" value="NAD(P)-binding Rossmann-like Domain"/>
    <property type="match status" value="1"/>
</dbReference>
<dbReference type="PANTHER" id="PTHR43544">
    <property type="entry name" value="SHORT-CHAIN DEHYDROGENASE/REDUCTASE"/>
    <property type="match status" value="1"/>
</dbReference>
<dbReference type="GO" id="GO:0016491">
    <property type="term" value="F:oxidoreductase activity"/>
    <property type="evidence" value="ECO:0007669"/>
    <property type="project" value="UniProtKB-KW"/>
</dbReference>
<dbReference type="InterPro" id="IPR036291">
    <property type="entry name" value="NAD(P)-bd_dom_sf"/>
</dbReference>
<evidence type="ECO:0000256" key="2">
    <source>
        <dbReference type="ARBA" id="ARBA00023002"/>
    </source>
</evidence>
<comment type="similarity">
    <text evidence="3">Belongs to the short-chain dehydrogenases/reductases (SDR) family.</text>
</comment>
<evidence type="ECO:0000313" key="6">
    <source>
        <dbReference type="Proteomes" id="UP000623250"/>
    </source>
</evidence>
<evidence type="ECO:0000313" key="5">
    <source>
        <dbReference type="EMBL" id="MBJ7543366.1"/>
    </source>
</evidence>
<dbReference type="PRINTS" id="PR00081">
    <property type="entry name" value="GDHRDH"/>
</dbReference>
<dbReference type="SMART" id="SM00822">
    <property type="entry name" value="PKS_KR"/>
    <property type="match status" value="1"/>
</dbReference>
<dbReference type="SUPFAM" id="SSF51735">
    <property type="entry name" value="NAD(P)-binding Rossmann-fold domains"/>
    <property type="match status" value="1"/>
</dbReference>
<dbReference type="InterPro" id="IPR002347">
    <property type="entry name" value="SDR_fam"/>
</dbReference>
<dbReference type="Proteomes" id="UP000623250">
    <property type="component" value="Unassembled WGS sequence"/>
</dbReference>